<accession>A0A8U0ABS1</accession>
<dbReference type="EMBL" id="CP096022">
    <property type="protein sequence ID" value="UPM45207.1"/>
    <property type="molecule type" value="Genomic_DNA"/>
</dbReference>
<dbReference type="Proteomes" id="UP000831768">
    <property type="component" value="Plasmid unnamed3"/>
</dbReference>
<dbReference type="GeneID" id="71929944"/>
<keyword evidence="1" id="KW-0802">TPR repeat</keyword>
<reference evidence="2" key="1">
    <citation type="submission" date="2022-04" db="EMBL/GenBank/DDBJ databases">
        <title>Halocatena sp. nov., isolated from a salt lake.</title>
        <authorList>
            <person name="Cui H.-L."/>
        </authorList>
    </citation>
    <scope>NUCLEOTIDE SEQUENCE</scope>
    <source>
        <strain evidence="2">AD-1</strain>
        <plasmid evidence="2">unnamed3</plasmid>
    </source>
</reference>
<keyword evidence="3" id="KW-1185">Reference proteome</keyword>
<dbReference type="SMART" id="SM00028">
    <property type="entry name" value="TPR"/>
    <property type="match status" value="3"/>
</dbReference>
<feature type="repeat" description="TPR" evidence="1">
    <location>
        <begin position="82"/>
        <end position="115"/>
    </location>
</feature>
<dbReference type="RefSeq" id="WP_247995861.1">
    <property type="nucleotide sequence ID" value="NZ_CP096022.1"/>
</dbReference>
<sequence>MKALGLLNLGTIVLEHDDIDGAEEHIRRSLVIWGETENIQYRAMGRLFLGVTMRKRGAFAAATTHLTEALSLCRDGHPYGEAKTLIELGETARAQGNLAQASERFETAIALYREMGAVRDVIESVERLAAILKNQNEAETIREHYEMAVTLAQDAEFDVSVSIDEYWVVDDASDNDD</sequence>
<keyword evidence="2" id="KW-0614">Plasmid</keyword>
<dbReference type="SUPFAM" id="SSF48452">
    <property type="entry name" value="TPR-like"/>
    <property type="match status" value="1"/>
</dbReference>
<evidence type="ECO:0000313" key="3">
    <source>
        <dbReference type="Proteomes" id="UP000831768"/>
    </source>
</evidence>
<dbReference type="Pfam" id="PF13424">
    <property type="entry name" value="TPR_12"/>
    <property type="match status" value="1"/>
</dbReference>
<dbReference type="Gene3D" id="1.25.40.10">
    <property type="entry name" value="Tetratricopeptide repeat domain"/>
    <property type="match status" value="1"/>
</dbReference>
<protein>
    <submittedName>
        <fullName evidence="2">Tetratricopeptide repeat protein</fullName>
    </submittedName>
</protein>
<dbReference type="InterPro" id="IPR019734">
    <property type="entry name" value="TPR_rpt"/>
</dbReference>
<proteinExistence type="predicted"/>
<gene>
    <name evidence="2" type="ORF">MW046_17815</name>
</gene>
<dbReference type="PROSITE" id="PS50005">
    <property type="entry name" value="TPR"/>
    <property type="match status" value="1"/>
</dbReference>
<name>A0A8U0ABS1_9EURY</name>
<organism evidence="2 3">
    <name type="scientific">Halocatena salina</name>
    <dbReference type="NCBI Taxonomy" id="2934340"/>
    <lineage>
        <taxon>Archaea</taxon>
        <taxon>Methanobacteriati</taxon>
        <taxon>Methanobacteriota</taxon>
        <taxon>Stenosarchaea group</taxon>
        <taxon>Halobacteria</taxon>
        <taxon>Halobacteriales</taxon>
        <taxon>Natronomonadaceae</taxon>
        <taxon>Halocatena</taxon>
    </lineage>
</organism>
<evidence type="ECO:0000256" key="1">
    <source>
        <dbReference type="PROSITE-ProRule" id="PRU00339"/>
    </source>
</evidence>
<geneLocation type="plasmid" evidence="2 3">
    <name>unnamed3</name>
</geneLocation>
<dbReference type="InterPro" id="IPR011990">
    <property type="entry name" value="TPR-like_helical_dom_sf"/>
</dbReference>
<evidence type="ECO:0000313" key="2">
    <source>
        <dbReference type="EMBL" id="UPM45207.1"/>
    </source>
</evidence>
<dbReference type="KEGG" id="haad:MW046_17815"/>
<dbReference type="AlphaFoldDB" id="A0A8U0ABS1"/>